<dbReference type="HOGENOM" id="CLU_057180_0_0_1"/>
<dbReference type="InterPro" id="IPR001977">
    <property type="entry name" value="Depp_CoAkinase"/>
</dbReference>
<dbReference type="GO" id="GO:0004140">
    <property type="term" value="F:dephospho-CoA kinase activity"/>
    <property type="evidence" value="ECO:0007669"/>
    <property type="project" value="InterPro"/>
</dbReference>
<comment type="similarity">
    <text evidence="1">Belongs to the CoaE family.</text>
</comment>
<dbReference type="Proteomes" id="UP000008144">
    <property type="component" value="Unassembled WGS sequence"/>
</dbReference>
<dbReference type="FunFam" id="3.40.50.300:FF:000485">
    <property type="entry name" value="Dephospho-CoA kinase CAB5"/>
    <property type="match status" value="1"/>
</dbReference>
<evidence type="ECO:0000256" key="1">
    <source>
        <dbReference type="ARBA" id="ARBA00009018"/>
    </source>
</evidence>
<dbReference type="GeneTree" id="ENSGT00550000075038"/>
<dbReference type="PANTHER" id="PTHR10695">
    <property type="entry name" value="DEPHOSPHO-COA KINASE-RELATED"/>
    <property type="match status" value="1"/>
</dbReference>
<name>F6ZJW7_CIOIN</name>
<dbReference type="GO" id="GO:0015937">
    <property type="term" value="P:coenzyme A biosynthetic process"/>
    <property type="evidence" value="ECO:0007669"/>
    <property type="project" value="InterPro"/>
</dbReference>
<dbReference type="PROSITE" id="PS51219">
    <property type="entry name" value="DPCK"/>
    <property type="match status" value="1"/>
</dbReference>
<evidence type="ECO:0000256" key="4">
    <source>
        <dbReference type="ARBA" id="ARBA00044157"/>
    </source>
</evidence>
<keyword evidence="2" id="KW-0547">Nucleotide-binding</keyword>
<dbReference type="HAMAP" id="MF_00376">
    <property type="entry name" value="Dephospho_CoA_kinase"/>
    <property type="match status" value="1"/>
</dbReference>
<dbReference type="GO" id="GO:0005524">
    <property type="term" value="F:ATP binding"/>
    <property type="evidence" value="ECO:0007669"/>
    <property type="project" value="UniProtKB-KW"/>
</dbReference>
<dbReference type="Pfam" id="PF01121">
    <property type="entry name" value="CoaE"/>
    <property type="match status" value="1"/>
</dbReference>
<dbReference type="InterPro" id="IPR027417">
    <property type="entry name" value="P-loop_NTPase"/>
</dbReference>
<reference evidence="5" key="3">
    <citation type="submission" date="2025-09" db="UniProtKB">
        <authorList>
            <consortium name="Ensembl"/>
        </authorList>
    </citation>
    <scope>IDENTIFICATION</scope>
</reference>
<dbReference type="PANTHER" id="PTHR10695:SF46">
    <property type="entry name" value="BIFUNCTIONAL COENZYME A SYNTHASE-RELATED"/>
    <property type="match status" value="1"/>
</dbReference>
<evidence type="ECO:0000313" key="6">
    <source>
        <dbReference type="Proteomes" id="UP000008144"/>
    </source>
</evidence>
<dbReference type="GO" id="GO:0005737">
    <property type="term" value="C:cytoplasm"/>
    <property type="evidence" value="ECO:0007669"/>
    <property type="project" value="UniProtKB-ARBA"/>
</dbReference>
<protein>
    <recommendedName>
        <fullName evidence="4">Dephospho-CoA kinase domain-containing protein</fullName>
    </recommendedName>
</protein>
<proteinExistence type="inferred from homology"/>
<dbReference type="AlphaFoldDB" id="F6ZJW7"/>
<sequence>MFLVGLTGGIASGKSTVSKYLVELGCSVVDADLVAREVMLPGETAFRRTVETFGREVVDGNGEINREALGEIIFRDAEARKKLNKITHPQIIKKMLLKILMSFLKGDRFVVLDVPLLVESKIWVRFVRHLVVVNCSPGAQLERLMKRNDYTEEEARIRITSQTPLSEKCKLATRIINNDGSIENTRCQVREFVEDLKKSWSFNFYEVCGLSFVCCIMLKIVFSKKYLV</sequence>
<dbReference type="NCBIfam" id="TIGR00152">
    <property type="entry name" value="dephospho-CoA kinase"/>
    <property type="match status" value="1"/>
</dbReference>
<evidence type="ECO:0000313" key="5">
    <source>
        <dbReference type="Ensembl" id="ENSCINP00000015589.3"/>
    </source>
</evidence>
<evidence type="ECO:0000256" key="2">
    <source>
        <dbReference type="ARBA" id="ARBA00022741"/>
    </source>
</evidence>
<accession>F6ZJW7</accession>
<evidence type="ECO:0000256" key="3">
    <source>
        <dbReference type="ARBA" id="ARBA00022840"/>
    </source>
</evidence>
<reference evidence="6" key="1">
    <citation type="journal article" date="2002" name="Science">
        <title>The draft genome of Ciona intestinalis: insights into chordate and vertebrate origins.</title>
        <authorList>
            <person name="Dehal P."/>
            <person name="Satou Y."/>
            <person name="Campbell R.K."/>
            <person name="Chapman J."/>
            <person name="Degnan B."/>
            <person name="De Tomaso A."/>
            <person name="Davidson B."/>
            <person name="Di Gregorio A."/>
            <person name="Gelpke M."/>
            <person name="Goodstein D.M."/>
            <person name="Harafuji N."/>
            <person name="Hastings K.E."/>
            <person name="Ho I."/>
            <person name="Hotta K."/>
            <person name="Huang W."/>
            <person name="Kawashima T."/>
            <person name="Lemaire P."/>
            <person name="Martinez D."/>
            <person name="Meinertzhagen I.A."/>
            <person name="Necula S."/>
            <person name="Nonaka M."/>
            <person name="Putnam N."/>
            <person name="Rash S."/>
            <person name="Saiga H."/>
            <person name="Satake M."/>
            <person name="Terry A."/>
            <person name="Yamada L."/>
            <person name="Wang H.G."/>
            <person name="Awazu S."/>
            <person name="Azumi K."/>
            <person name="Boore J."/>
            <person name="Branno M."/>
            <person name="Chin-Bow S."/>
            <person name="DeSantis R."/>
            <person name="Doyle S."/>
            <person name="Francino P."/>
            <person name="Keys D.N."/>
            <person name="Haga S."/>
            <person name="Hayashi H."/>
            <person name="Hino K."/>
            <person name="Imai K.S."/>
            <person name="Inaba K."/>
            <person name="Kano S."/>
            <person name="Kobayashi K."/>
            <person name="Kobayashi M."/>
            <person name="Lee B.I."/>
            <person name="Makabe K.W."/>
            <person name="Manohar C."/>
            <person name="Matassi G."/>
            <person name="Medina M."/>
            <person name="Mochizuki Y."/>
            <person name="Mount S."/>
            <person name="Morishita T."/>
            <person name="Miura S."/>
            <person name="Nakayama A."/>
            <person name="Nishizaka S."/>
            <person name="Nomoto H."/>
            <person name="Ohta F."/>
            <person name="Oishi K."/>
            <person name="Rigoutsos I."/>
            <person name="Sano M."/>
            <person name="Sasaki A."/>
            <person name="Sasakura Y."/>
            <person name="Shoguchi E."/>
            <person name="Shin-i T."/>
            <person name="Spagnuolo A."/>
            <person name="Stainier D."/>
            <person name="Suzuki M.M."/>
            <person name="Tassy O."/>
            <person name="Takatori N."/>
            <person name="Tokuoka M."/>
            <person name="Yagi K."/>
            <person name="Yoshizaki F."/>
            <person name="Wada S."/>
            <person name="Zhang C."/>
            <person name="Hyatt P.D."/>
            <person name="Larimer F."/>
            <person name="Detter C."/>
            <person name="Doggett N."/>
            <person name="Glavina T."/>
            <person name="Hawkins T."/>
            <person name="Richardson P."/>
            <person name="Lucas S."/>
            <person name="Kohara Y."/>
            <person name="Levine M."/>
            <person name="Satoh N."/>
            <person name="Rokhsar D.S."/>
        </authorList>
    </citation>
    <scope>NUCLEOTIDE SEQUENCE [LARGE SCALE GENOMIC DNA]</scope>
</reference>
<dbReference type="SUPFAM" id="SSF52540">
    <property type="entry name" value="P-loop containing nucleoside triphosphate hydrolases"/>
    <property type="match status" value="1"/>
</dbReference>
<organism evidence="5 6">
    <name type="scientific">Ciona intestinalis</name>
    <name type="common">Transparent sea squirt</name>
    <name type="synonym">Ascidia intestinalis</name>
    <dbReference type="NCBI Taxonomy" id="7719"/>
    <lineage>
        <taxon>Eukaryota</taxon>
        <taxon>Metazoa</taxon>
        <taxon>Chordata</taxon>
        <taxon>Tunicata</taxon>
        <taxon>Ascidiacea</taxon>
        <taxon>Phlebobranchia</taxon>
        <taxon>Cionidae</taxon>
        <taxon>Ciona</taxon>
    </lineage>
</organism>
<keyword evidence="3" id="KW-0067">ATP-binding</keyword>
<keyword evidence="6" id="KW-1185">Reference proteome</keyword>
<reference evidence="5" key="2">
    <citation type="submission" date="2025-08" db="UniProtKB">
        <authorList>
            <consortium name="Ensembl"/>
        </authorList>
    </citation>
    <scope>IDENTIFICATION</scope>
</reference>
<dbReference type="CDD" id="cd02022">
    <property type="entry name" value="DPCK"/>
    <property type="match status" value="1"/>
</dbReference>
<dbReference type="Ensembl" id="ENSCINT00000015589.3">
    <property type="protein sequence ID" value="ENSCINP00000015589.3"/>
    <property type="gene ID" value="ENSCING00000007599.3"/>
</dbReference>
<dbReference type="Gene3D" id="3.40.50.300">
    <property type="entry name" value="P-loop containing nucleotide triphosphate hydrolases"/>
    <property type="match status" value="1"/>
</dbReference>